<organism evidence="1 2">
    <name type="scientific">Polarella glacialis</name>
    <name type="common">Dinoflagellate</name>
    <dbReference type="NCBI Taxonomy" id="89957"/>
    <lineage>
        <taxon>Eukaryota</taxon>
        <taxon>Sar</taxon>
        <taxon>Alveolata</taxon>
        <taxon>Dinophyceae</taxon>
        <taxon>Suessiales</taxon>
        <taxon>Suessiaceae</taxon>
        <taxon>Polarella</taxon>
    </lineage>
</organism>
<dbReference type="Proteomes" id="UP000654075">
    <property type="component" value="Unassembled WGS sequence"/>
</dbReference>
<proteinExistence type="predicted"/>
<evidence type="ECO:0000313" key="1">
    <source>
        <dbReference type="EMBL" id="CAE8636207.1"/>
    </source>
</evidence>
<accession>A0A813HF38</accession>
<gene>
    <name evidence="1" type="ORF">PGLA1383_LOCUS51709</name>
</gene>
<evidence type="ECO:0000313" key="2">
    <source>
        <dbReference type="Proteomes" id="UP000654075"/>
    </source>
</evidence>
<reference evidence="1" key="1">
    <citation type="submission" date="2021-02" db="EMBL/GenBank/DDBJ databases">
        <authorList>
            <person name="Dougan E. K."/>
            <person name="Rhodes N."/>
            <person name="Thang M."/>
            <person name="Chan C."/>
        </authorList>
    </citation>
    <scope>NUCLEOTIDE SEQUENCE</scope>
</reference>
<comment type="caution">
    <text evidence="1">The sequence shown here is derived from an EMBL/GenBank/DDBJ whole genome shotgun (WGS) entry which is preliminary data.</text>
</comment>
<name>A0A813HF38_POLGL</name>
<protein>
    <submittedName>
        <fullName evidence="1">Uncharacterized protein</fullName>
    </submittedName>
</protein>
<keyword evidence="2" id="KW-1185">Reference proteome</keyword>
<sequence length="100" mass="10636">MARHGCQTAPQATQSATVLLPNWRQSFAILQEMACCLRIWAPAAPALPINATAIVHGEVVLEFQLGPRPCTAQIYPSGCQGADRPSVGIIATPTVNDCDH</sequence>
<dbReference type="EMBL" id="CAJNNV010031433">
    <property type="protein sequence ID" value="CAE8636207.1"/>
    <property type="molecule type" value="Genomic_DNA"/>
</dbReference>
<dbReference type="AlphaFoldDB" id="A0A813HF38"/>